<evidence type="ECO:0000256" key="4">
    <source>
        <dbReference type="ARBA" id="ARBA00022927"/>
    </source>
</evidence>
<evidence type="ECO:0000256" key="2">
    <source>
        <dbReference type="ARBA" id="ARBA00022448"/>
    </source>
</evidence>
<evidence type="ECO:0000256" key="3">
    <source>
        <dbReference type="ARBA" id="ARBA00022692"/>
    </source>
</evidence>
<sequence>MDFPELILILLVALIVLGPEKTIELAGKLGELLRKVRETWDELRYQMYLEEINRKVMEESKKLEEEAKTEEVLEETTKLTEESNSLDEKTKTEEVLEDEPRASQDATDGTSEGTKTKAD</sequence>
<dbReference type="GO" id="GO:0015031">
    <property type="term" value="P:protein transport"/>
    <property type="evidence" value="ECO:0007669"/>
    <property type="project" value="UniProtKB-KW"/>
</dbReference>
<evidence type="ECO:0000313" key="9">
    <source>
        <dbReference type="EMBL" id="HHO73660.1"/>
    </source>
</evidence>
<accession>A0A7C5SY10</accession>
<dbReference type="Pfam" id="PF02416">
    <property type="entry name" value="TatA_B_E"/>
    <property type="match status" value="1"/>
</dbReference>
<keyword evidence="2" id="KW-0813">Transport</keyword>
<comment type="caution">
    <text evidence="9">The sequence shown here is derived from an EMBL/GenBank/DDBJ whole genome shotgun (WGS) entry which is preliminary data.</text>
</comment>
<proteinExistence type="predicted"/>
<evidence type="ECO:0000256" key="7">
    <source>
        <dbReference type="ARBA" id="ARBA00023136"/>
    </source>
</evidence>
<evidence type="ECO:0000256" key="5">
    <source>
        <dbReference type="ARBA" id="ARBA00022989"/>
    </source>
</evidence>
<keyword evidence="5" id="KW-1133">Transmembrane helix</keyword>
<comment type="subcellular location">
    <subcellularLocation>
        <location evidence="1">Membrane</location>
        <topology evidence="1">Single-pass membrane protein</topology>
    </subcellularLocation>
</comment>
<reference evidence="9" key="1">
    <citation type="journal article" date="2020" name="mSystems">
        <title>Genome- and Community-Level Interaction Insights into Carbon Utilization and Element Cycling Functions of Hydrothermarchaeota in Hydrothermal Sediment.</title>
        <authorList>
            <person name="Zhou Z."/>
            <person name="Liu Y."/>
            <person name="Xu W."/>
            <person name="Pan J."/>
            <person name="Luo Z.H."/>
            <person name="Li M."/>
        </authorList>
    </citation>
    <scope>NUCLEOTIDE SEQUENCE [LARGE SCALE GENOMIC DNA]</scope>
    <source>
        <strain evidence="9">SpSt-114</strain>
    </source>
</reference>
<feature type="compositionally biased region" description="Basic and acidic residues" evidence="8">
    <location>
        <begin position="59"/>
        <end position="102"/>
    </location>
</feature>
<gene>
    <name evidence="9" type="ORF">ENN04_03385</name>
</gene>
<keyword evidence="6" id="KW-0811">Translocation</keyword>
<evidence type="ECO:0000256" key="6">
    <source>
        <dbReference type="ARBA" id="ARBA00023010"/>
    </source>
</evidence>
<dbReference type="GO" id="GO:0016020">
    <property type="term" value="C:membrane"/>
    <property type="evidence" value="ECO:0007669"/>
    <property type="project" value="UniProtKB-ARBA"/>
</dbReference>
<keyword evidence="3" id="KW-0812">Transmembrane</keyword>
<keyword evidence="4" id="KW-0653">Protein transport</keyword>
<feature type="region of interest" description="Disordered" evidence="8">
    <location>
        <begin position="59"/>
        <end position="119"/>
    </location>
</feature>
<evidence type="ECO:0000256" key="1">
    <source>
        <dbReference type="ARBA" id="ARBA00004167"/>
    </source>
</evidence>
<keyword evidence="7" id="KW-0472">Membrane</keyword>
<evidence type="ECO:0000256" key="8">
    <source>
        <dbReference type="SAM" id="MobiDB-lite"/>
    </source>
</evidence>
<protein>
    <submittedName>
        <fullName evidence="9">Preprotein translocase subunit TatA</fullName>
    </submittedName>
</protein>
<name>A0A7C5SY10_9AQUI</name>
<dbReference type="AlphaFoldDB" id="A0A7C5SY10"/>
<dbReference type="InterPro" id="IPR003369">
    <property type="entry name" value="TatA/B/E"/>
</dbReference>
<organism evidence="9">
    <name type="scientific">Thermocrinis ruber</name>
    <dbReference type="NCBI Taxonomy" id="75906"/>
    <lineage>
        <taxon>Bacteria</taxon>
        <taxon>Pseudomonadati</taxon>
        <taxon>Aquificota</taxon>
        <taxon>Aquificia</taxon>
        <taxon>Aquificales</taxon>
        <taxon>Aquificaceae</taxon>
        <taxon>Thermocrinis</taxon>
    </lineage>
</organism>
<dbReference type="EMBL" id="DSAC01000041">
    <property type="protein sequence ID" value="HHO73660.1"/>
    <property type="molecule type" value="Genomic_DNA"/>
</dbReference>
<feature type="compositionally biased region" description="Polar residues" evidence="8">
    <location>
        <begin position="104"/>
        <end position="113"/>
    </location>
</feature>
<dbReference type="Gene3D" id="1.20.5.3310">
    <property type="match status" value="1"/>
</dbReference>